<protein>
    <submittedName>
        <fullName evidence="1">Uncharacterized protein</fullName>
    </submittedName>
</protein>
<evidence type="ECO:0000313" key="2">
    <source>
        <dbReference type="Proteomes" id="UP001177021"/>
    </source>
</evidence>
<gene>
    <name evidence="1" type="ORF">MILVUS5_LOCUS36559</name>
</gene>
<dbReference type="EMBL" id="CASHSV030000716">
    <property type="protein sequence ID" value="CAJ2673024.1"/>
    <property type="molecule type" value="Genomic_DNA"/>
</dbReference>
<reference evidence="1" key="1">
    <citation type="submission" date="2023-10" db="EMBL/GenBank/DDBJ databases">
        <authorList>
            <person name="Rodriguez Cubillos JULIANA M."/>
            <person name="De Vega J."/>
        </authorList>
    </citation>
    <scope>NUCLEOTIDE SEQUENCE</scope>
</reference>
<name>A0ACB0LU22_TRIPR</name>
<proteinExistence type="predicted"/>
<organism evidence="1 2">
    <name type="scientific">Trifolium pratense</name>
    <name type="common">Red clover</name>
    <dbReference type="NCBI Taxonomy" id="57577"/>
    <lineage>
        <taxon>Eukaryota</taxon>
        <taxon>Viridiplantae</taxon>
        <taxon>Streptophyta</taxon>
        <taxon>Embryophyta</taxon>
        <taxon>Tracheophyta</taxon>
        <taxon>Spermatophyta</taxon>
        <taxon>Magnoliopsida</taxon>
        <taxon>eudicotyledons</taxon>
        <taxon>Gunneridae</taxon>
        <taxon>Pentapetalae</taxon>
        <taxon>rosids</taxon>
        <taxon>fabids</taxon>
        <taxon>Fabales</taxon>
        <taxon>Fabaceae</taxon>
        <taxon>Papilionoideae</taxon>
        <taxon>50 kb inversion clade</taxon>
        <taxon>NPAAA clade</taxon>
        <taxon>Hologalegina</taxon>
        <taxon>IRL clade</taxon>
        <taxon>Trifolieae</taxon>
        <taxon>Trifolium</taxon>
    </lineage>
</organism>
<evidence type="ECO:0000313" key="1">
    <source>
        <dbReference type="EMBL" id="CAJ2673024.1"/>
    </source>
</evidence>
<sequence>MRIRKRKIPFSLLPVTLSDPNMINRSPVVVQLNDDTTTSPNLSCTHDMATALLSLSGHPQPSDQSLPPIGKPTNGCDDPIRQHNKQDVLAEDGRGQVKEEGHKGNDTRKSSNLGAQISTEVFSPSSSSSYKQDWKCNEGEKTFPLKKRRGSFANSNDDDNNNKMRKTKKKCYDSYDFDEENEDTKEVVRETKQKKVRGGALMEGSRCSRVNGRGWRCCQPTLVGYSLCEHHLGKGRLRSMASVRNKSLAASTSSKNHMPISQNESPPIEKQTEFDSKDNDEKKPSTIGKKRMKLGLVKARSMSSLLGQTNNDLAVVENNK</sequence>
<accession>A0ACB0LU22</accession>
<dbReference type="Proteomes" id="UP001177021">
    <property type="component" value="Unassembled WGS sequence"/>
</dbReference>
<comment type="caution">
    <text evidence="1">The sequence shown here is derived from an EMBL/GenBank/DDBJ whole genome shotgun (WGS) entry which is preliminary data.</text>
</comment>
<keyword evidence="2" id="KW-1185">Reference proteome</keyword>